<dbReference type="EMBL" id="SMUW01000036">
    <property type="protein sequence ID" value="TDK42816.1"/>
    <property type="molecule type" value="Genomic_DNA"/>
</dbReference>
<reference evidence="2 3" key="1">
    <citation type="submission" date="2019-03" db="EMBL/GenBank/DDBJ databases">
        <title>Algoriphagus aquimaris sp. nov., isolated form marine sediment in Pohang, Korea.</title>
        <authorList>
            <person name="Kim J."/>
            <person name="Yoon S.-H."/>
            <person name="Lee S.-S."/>
        </authorList>
    </citation>
    <scope>NUCLEOTIDE SEQUENCE [LARGE SCALE GENOMIC DNA]</scope>
    <source>
        <strain evidence="2 3">F21</strain>
    </source>
</reference>
<feature type="signal peptide" evidence="1">
    <location>
        <begin position="1"/>
        <end position="25"/>
    </location>
</feature>
<comment type="caution">
    <text evidence="2">The sequence shown here is derived from an EMBL/GenBank/DDBJ whole genome shotgun (WGS) entry which is preliminary data.</text>
</comment>
<feature type="chain" id="PRO_5020300968" evidence="1">
    <location>
        <begin position="26"/>
        <end position="215"/>
    </location>
</feature>
<keyword evidence="1" id="KW-0732">Signal</keyword>
<gene>
    <name evidence="2" type="ORF">E1898_15405</name>
</gene>
<dbReference type="AlphaFoldDB" id="A0A4R5UUV2"/>
<protein>
    <submittedName>
        <fullName evidence="2">Uncharacterized protein</fullName>
    </submittedName>
</protein>
<organism evidence="2 3">
    <name type="scientific">Algoriphagus formosus</name>
    <dbReference type="NCBI Taxonomy" id="2007308"/>
    <lineage>
        <taxon>Bacteria</taxon>
        <taxon>Pseudomonadati</taxon>
        <taxon>Bacteroidota</taxon>
        <taxon>Cytophagia</taxon>
        <taxon>Cytophagales</taxon>
        <taxon>Cyclobacteriaceae</taxon>
        <taxon>Algoriphagus</taxon>
    </lineage>
</organism>
<proteinExistence type="predicted"/>
<dbReference type="RefSeq" id="WP_133391554.1">
    <property type="nucleotide sequence ID" value="NZ_SMUW01000036.1"/>
</dbReference>
<sequence length="215" mass="23407">MKKIHLTGKLMALLCLIFIASSCMSGLEEVEEVQVTELPEEEISEIPESENLRKGRTFKYIEAFSNQITPYVVPNENPNIPVDQLTFLPGTGKGIARFMGRATSYINQLATSETTSIGAPVTQFYGEELAKLGLKKIPDEVSSVTVDRKGNAIFFKNLENIATPINETLTVFVAEVEIVGGTGRFRGASGEGIVEGRFNPTNGKGSSIVKASLRF</sequence>
<dbReference type="PROSITE" id="PS51257">
    <property type="entry name" value="PROKAR_LIPOPROTEIN"/>
    <property type="match status" value="1"/>
</dbReference>
<evidence type="ECO:0000313" key="2">
    <source>
        <dbReference type="EMBL" id="TDK42816.1"/>
    </source>
</evidence>
<evidence type="ECO:0000313" key="3">
    <source>
        <dbReference type="Proteomes" id="UP000295438"/>
    </source>
</evidence>
<accession>A0A4R5UUV2</accession>
<dbReference type="Proteomes" id="UP000295438">
    <property type="component" value="Unassembled WGS sequence"/>
</dbReference>
<keyword evidence="3" id="KW-1185">Reference proteome</keyword>
<evidence type="ECO:0000256" key="1">
    <source>
        <dbReference type="SAM" id="SignalP"/>
    </source>
</evidence>
<name>A0A4R5UUV2_9BACT</name>